<organism evidence="2 3">
    <name type="scientific">Ilyodon furcidens</name>
    <name type="common">goldbreast splitfin</name>
    <dbReference type="NCBI Taxonomy" id="33524"/>
    <lineage>
        <taxon>Eukaryota</taxon>
        <taxon>Metazoa</taxon>
        <taxon>Chordata</taxon>
        <taxon>Craniata</taxon>
        <taxon>Vertebrata</taxon>
        <taxon>Euteleostomi</taxon>
        <taxon>Actinopterygii</taxon>
        <taxon>Neopterygii</taxon>
        <taxon>Teleostei</taxon>
        <taxon>Neoteleostei</taxon>
        <taxon>Acanthomorphata</taxon>
        <taxon>Ovalentaria</taxon>
        <taxon>Atherinomorphae</taxon>
        <taxon>Cyprinodontiformes</taxon>
        <taxon>Goodeidae</taxon>
        <taxon>Ilyodon</taxon>
    </lineage>
</organism>
<proteinExistence type="predicted"/>
<feature type="region of interest" description="Disordered" evidence="1">
    <location>
        <begin position="78"/>
        <end position="155"/>
    </location>
</feature>
<reference evidence="2 3" key="1">
    <citation type="submission" date="2021-06" db="EMBL/GenBank/DDBJ databases">
        <authorList>
            <person name="Palmer J.M."/>
        </authorList>
    </citation>
    <scope>NUCLEOTIDE SEQUENCE [LARGE SCALE GENOMIC DNA]</scope>
    <source>
        <strain evidence="3">if_2019</strain>
        <tissue evidence="2">Muscle</tissue>
    </source>
</reference>
<feature type="compositionally biased region" description="Low complexity" evidence="1">
    <location>
        <begin position="80"/>
        <end position="95"/>
    </location>
</feature>
<keyword evidence="3" id="KW-1185">Reference proteome</keyword>
<protein>
    <submittedName>
        <fullName evidence="2">Uncharacterized protein</fullName>
    </submittedName>
</protein>
<evidence type="ECO:0000313" key="2">
    <source>
        <dbReference type="EMBL" id="MEQ2230791.1"/>
    </source>
</evidence>
<dbReference type="EMBL" id="JAHRIQ010028669">
    <property type="protein sequence ID" value="MEQ2230791.1"/>
    <property type="molecule type" value="Genomic_DNA"/>
</dbReference>
<evidence type="ECO:0000256" key="1">
    <source>
        <dbReference type="SAM" id="MobiDB-lite"/>
    </source>
</evidence>
<feature type="compositionally biased region" description="Polar residues" evidence="1">
    <location>
        <begin position="142"/>
        <end position="155"/>
    </location>
</feature>
<gene>
    <name evidence="2" type="ORF">ILYODFUR_032973</name>
</gene>
<comment type="caution">
    <text evidence="2">The sequence shown here is derived from an EMBL/GenBank/DDBJ whole genome shotgun (WGS) entry which is preliminary data.</text>
</comment>
<accession>A0ABV0TDC1</accession>
<dbReference type="Proteomes" id="UP001482620">
    <property type="component" value="Unassembled WGS sequence"/>
</dbReference>
<feature type="compositionally biased region" description="Basic and acidic residues" evidence="1">
    <location>
        <begin position="127"/>
        <end position="140"/>
    </location>
</feature>
<sequence length="155" mass="16349">MNLLSIRAVYIPGVLNRGADIMSRGGPRPGDWSLHPELIVHTGERTIPVLVFTEPTGGSTIRSGRLCSQPVAENALLRFSSGSADPAAPGSSPRGRAVSDSRSPRVQKRTMVSEPPAAGVKVARGSCRGERMNSSRREGRSGASQSQVNVFGSGR</sequence>
<name>A0ABV0TDC1_9TELE</name>
<evidence type="ECO:0000313" key="3">
    <source>
        <dbReference type="Proteomes" id="UP001482620"/>
    </source>
</evidence>